<proteinExistence type="predicted"/>
<gene>
    <name evidence="1" type="ORF">LRS1606.88</name>
</gene>
<reference evidence="1" key="1">
    <citation type="submission" date="2014-03" db="EMBL/GenBank/DDBJ databases">
        <authorList>
            <person name="Zhang G."/>
            <person name="Zhu L."/>
            <person name="Fang P."/>
        </authorList>
    </citation>
    <scope>NUCLEOTIDE SEQUENCE</scope>
    <source>
        <strain evidence="1">NS1</strain>
        <plasmid evidence="1">pNSL1</plasmid>
    </source>
</reference>
<keyword evidence="1" id="KW-0614">Plasmid</keyword>
<name>A0A097SPR8_9NOCA</name>
<dbReference type="EMBL" id="KJ605395">
    <property type="protein sequence ID" value="AIU93522.1"/>
    <property type="molecule type" value="Genomic_DNA"/>
</dbReference>
<evidence type="ECO:0000313" key="1">
    <source>
        <dbReference type="EMBL" id="AIU93522.1"/>
    </source>
</evidence>
<organism evidence="1">
    <name type="scientific">Rhodococcus sp. NS1</name>
    <dbReference type="NCBI Taxonomy" id="402236"/>
    <lineage>
        <taxon>Bacteria</taxon>
        <taxon>Bacillati</taxon>
        <taxon>Actinomycetota</taxon>
        <taxon>Actinomycetes</taxon>
        <taxon>Mycobacteriales</taxon>
        <taxon>Nocardiaceae</taxon>
        <taxon>Rhodococcus</taxon>
    </lineage>
</organism>
<geneLocation type="plasmid" evidence="1">
    <name>pNSL1</name>
</geneLocation>
<sequence length="100" mass="11220">MFPRNLLSRYSMEWASYQMTSTTSATRVLTEAHRGRVNHPLSWSTRGHNRAAGRCGCVDAQQRVGTAAGRRAHETLDDLTDLFGEIEPRREALLDELTGC</sequence>
<dbReference type="AlphaFoldDB" id="A0A097SPR8"/>
<accession>A0A097SPR8</accession>
<protein>
    <submittedName>
        <fullName evidence="1">Uncharacterized protein</fullName>
    </submittedName>
</protein>